<evidence type="ECO:0000313" key="3">
    <source>
        <dbReference type="Proteomes" id="UP000807306"/>
    </source>
</evidence>
<reference evidence="2" key="1">
    <citation type="submission" date="2020-11" db="EMBL/GenBank/DDBJ databases">
        <authorList>
            <consortium name="DOE Joint Genome Institute"/>
            <person name="Ahrendt S."/>
            <person name="Riley R."/>
            <person name="Andreopoulos W."/>
            <person name="Labutti K."/>
            <person name="Pangilinan J."/>
            <person name="Ruiz-Duenas F.J."/>
            <person name="Barrasa J.M."/>
            <person name="Sanchez-Garcia M."/>
            <person name="Camarero S."/>
            <person name="Miyauchi S."/>
            <person name="Serrano A."/>
            <person name="Linde D."/>
            <person name="Babiker R."/>
            <person name="Drula E."/>
            <person name="Ayuso-Fernandez I."/>
            <person name="Pacheco R."/>
            <person name="Padilla G."/>
            <person name="Ferreira P."/>
            <person name="Barriuso J."/>
            <person name="Kellner H."/>
            <person name="Castanera R."/>
            <person name="Alfaro M."/>
            <person name="Ramirez L."/>
            <person name="Pisabarro A.G."/>
            <person name="Kuo A."/>
            <person name="Tritt A."/>
            <person name="Lipzen A."/>
            <person name="He G."/>
            <person name="Yan M."/>
            <person name="Ng V."/>
            <person name="Cullen D."/>
            <person name="Martin F."/>
            <person name="Rosso M.-N."/>
            <person name="Henrissat B."/>
            <person name="Hibbett D."/>
            <person name="Martinez A.T."/>
            <person name="Grigoriev I.V."/>
        </authorList>
    </citation>
    <scope>NUCLEOTIDE SEQUENCE</scope>
    <source>
        <strain evidence="2">CBS 506.95</strain>
    </source>
</reference>
<dbReference type="EMBL" id="MU157842">
    <property type="protein sequence ID" value="KAF9530050.1"/>
    <property type="molecule type" value="Genomic_DNA"/>
</dbReference>
<protein>
    <submittedName>
        <fullName evidence="2">Uncharacterized protein</fullName>
    </submittedName>
</protein>
<feature type="compositionally biased region" description="Polar residues" evidence="1">
    <location>
        <begin position="168"/>
        <end position="183"/>
    </location>
</feature>
<organism evidence="2 3">
    <name type="scientific">Crepidotus variabilis</name>
    <dbReference type="NCBI Taxonomy" id="179855"/>
    <lineage>
        <taxon>Eukaryota</taxon>
        <taxon>Fungi</taxon>
        <taxon>Dikarya</taxon>
        <taxon>Basidiomycota</taxon>
        <taxon>Agaricomycotina</taxon>
        <taxon>Agaricomycetes</taxon>
        <taxon>Agaricomycetidae</taxon>
        <taxon>Agaricales</taxon>
        <taxon>Agaricineae</taxon>
        <taxon>Crepidotaceae</taxon>
        <taxon>Crepidotus</taxon>
    </lineage>
</organism>
<dbReference type="OrthoDB" id="3222060at2759"/>
<feature type="region of interest" description="Disordered" evidence="1">
    <location>
        <begin position="215"/>
        <end position="282"/>
    </location>
</feature>
<gene>
    <name evidence="2" type="ORF">CPB83DRAFT_851499</name>
</gene>
<sequence>MSILVFFKRARYPAQLMDIKEEVADQTFSLISPPITPSPPHYTVPCLPSTSRRRGSASSLAGVKRPRPYPLSNRGITTRPMSTSSYHPWSSSSSRRHPGQRKSSDEGQPAYTIPQQFMNEQYLNISEASDLRPLSSSSSSLTGAMGDAAISSHSRQSHSPVSIHSGHYTGNTQNHDLNSWNPQTHMSTQMSMAYPGVAGHGGMFNISGTVDMPLADYSSSRNSPDSGSPGSPEYHQNFDPYGRGPMAQQGNNGMTFVGPVPTYPSHQSTSPSGSREDDVQRLRRRVQDLERELMNSKTSMDAMRASIASSGLPTPPNSAAFQSSWRSRTESRKRIYCSLNRAGNALCAWHDSRRERRAYPPRNAPPGYLNCGCTYDEALFEESLSRHGVGSYLPGETVRMDPALRNPLLKLLQMRYGYKDGDFEHDPITETWAEGEAPALWEKKAQSGAVVKRRPDSERH</sequence>
<feature type="compositionally biased region" description="Polar residues" evidence="1">
    <location>
        <begin position="264"/>
        <end position="273"/>
    </location>
</feature>
<feature type="region of interest" description="Disordered" evidence="1">
    <location>
        <begin position="130"/>
        <end position="183"/>
    </location>
</feature>
<feature type="region of interest" description="Disordered" evidence="1">
    <location>
        <begin position="49"/>
        <end position="109"/>
    </location>
</feature>
<evidence type="ECO:0000256" key="1">
    <source>
        <dbReference type="SAM" id="MobiDB-lite"/>
    </source>
</evidence>
<keyword evidence="3" id="KW-1185">Reference proteome</keyword>
<dbReference type="Proteomes" id="UP000807306">
    <property type="component" value="Unassembled WGS sequence"/>
</dbReference>
<accession>A0A9P6EJJ1</accession>
<feature type="compositionally biased region" description="Low complexity" evidence="1">
    <location>
        <begin position="218"/>
        <end position="232"/>
    </location>
</feature>
<feature type="compositionally biased region" description="Low complexity" evidence="1">
    <location>
        <begin position="82"/>
        <end position="93"/>
    </location>
</feature>
<name>A0A9P6EJJ1_9AGAR</name>
<evidence type="ECO:0000313" key="2">
    <source>
        <dbReference type="EMBL" id="KAF9530050.1"/>
    </source>
</evidence>
<feature type="compositionally biased region" description="Low complexity" evidence="1">
    <location>
        <begin position="151"/>
        <end position="162"/>
    </location>
</feature>
<comment type="caution">
    <text evidence="2">The sequence shown here is derived from an EMBL/GenBank/DDBJ whole genome shotgun (WGS) entry which is preliminary data.</text>
</comment>
<dbReference type="AlphaFoldDB" id="A0A9P6EJJ1"/>
<proteinExistence type="predicted"/>